<evidence type="ECO:0000256" key="2">
    <source>
        <dbReference type="SAM" id="SignalP"/>
    </source>
</evidence>
<keyword evidence="4" id="KW-1185">Reference proteome</keyword>
<evidence type="ECO:0000313" key="3">
    <source>
        <dbReference type="EMBL" id="OSX68440.1"/>
    </source>
</evidence>
<name>A0A1X6NIS2_PORUM</name>
<accession>A0A1X6NIS2</accession>
<dbReference type="Proteomes" id="UP000218209">
    <property type="component" value="Unassembled WGS sequence"/>
</dbReference>
<evidence type="ECO:0000256" key="1">
    <source>
        <dbReference type="SAM" id="MobiDB-lite"/>
    </source>
</evidence>
<keyword evidence="2" id="KW-0732">Signal</keyword>
<dbReference type="EMBL" id="KV920547">
    <property type="protein sequence ID" value="OSX68440.1"/>
    <property type="molecule type" value="Genomic_DNA"/>
</dbReference>
<protein>
    <submittedName>
        <fullName evidence="3">Uncharacterized protein</fullName>
    </submittedName>
</protein>
<organism evidence="3 4">
    <name type="scientific">Porphyra umbilicalis</name>
    <name type="common">Purple laver</name>
    <name type="synonym">Red alga</name>
    <dbReference type="NCBI Taxonomy" id="2786"/>
    <lineage>
        <taxon>Eukaryota</taxon>
        <taxon>Rhodophyta</taxon>
        <taxon>Bangiophyceae</taxon>
        <taxon>Bangiales</taxon>
        <taxon>Bangiaceae</taxon>
        <taxon>Porphyra</taxon>
    </lineage>
</organism>
<reference evidence="3 4" key="1">
    <citation type="submission" date="2017-03" db="EMBL/GenBank/DDBJ databases">
        <title>WGS assembly of Porphyra umbilicalis.</title>
        <authorList>
            <person name="Brawley S.H."/>
            <person name="Blouin N.A."/>
            <person name="Ficko-Blean E."/>
            <person name="Wheeler G.L."/>
            <person name="Lohr M."/>
            <person name="Goodson H.V."/>
            <person name="Jenkins J.W."/>
            <person name="Blaby-Haas C.E."/>
            <person name="Helliwell K.E."/>
            <person name="Chan C."/>
            <person name="Marriage T."/>
            <person name="Bhattacharya D."/>
            <person name="Klein A.S."/>
            <person name="Badis Y."/>
            <person name="Brodie J."/>
            <person name="Cao Y."/>
            <person name="Collen J."/>
            <person name="Dittami S.M."/>
            <person name="Gachon C.M."/>
            <person name="Green B.R."/>
            <person name="Karpowicz S."/>
            <person name="Kim J.W."/>
            <person name="Kudahl U."/>
            <person name="Lin S."/>
            <person name="Michel G."/>
            <person name="Mittag M."/>
            <person name="Olson B.J."/>
            <person name="Pangilinan J."/>
            <person name="Peng Y."/>
            <person name="Qiu H."/>
            <person name="Shu S."/>
            <person name="Singer J.T."/>
            <person name="Smith A.G."/>
            <person name="Sprecher B.N."/>
            <person name="Wagner V."/>
            <person name="Wang W."/>
            <person name="Wang Z.-Y."/>
            <person name="Yan J."/>
            <person name="Yarish C."/>
            <person name="Zoeuner-Riek S."/>
            <person name="Zhuang Y."/>
            <person name="Zou Y."/>
            <person name="Lindquist E.A."/>
            <person name="Grimwood J."/>
            <person name="Barry K."/>
            <person name="Rokhsar D.S."/>
            <person name="Schmutz J."/>
            <person name="Stiller J.W."/>
            <person name="Grossman A.R."/>
            <person name="Prochnik S.E."/>
        </authorList>
    </citation>
    <scope>NUCLEOTIDE SEQUENCE [LARGE SCALE GENOMIC DNA]</scope>
    <source>
        <strain evidence="3">4086291</strain>
    </source>
</reference>
<proteinExistence type="predicted"/>
<evidence type="ECO:0000313" key="4">
    <source>
        <dbReference type="Proteomes" id="UP000218209"/>
    </source>
</evidence>
<gene>
    <name evidence="3" type="ORF">BU14_2795s0001</name>
</gene>
<sequence>MVAAKTAAAAVAAALGALLLGTAPVAAAGAVGVRNTVNCSEVNPPPCVGDTACALLVGRGSGNGAGRCVAGSLADAAMPCGPAAVGWMCISGNGHLRLRHRSKSDVAEEASTAAAGATDDKGDAAAMPQPSPVASIVIADVGSSDSAAVADAAADAAAAAAHADASFAADDAAAAAEADADAAAAADEADAAAAAAAKMDSEAAAAAEAATAAADTADELLSPAEAADGDEGMGGDAAGAEEATDAAAATDATDAPAAVDADQAAGAVAADADRSAGGDGAADAAAAADALAAMKKKTDAAAAAHAAAWVQPNYYGAIDGSFGHLFGREKRRADAEAKAAKAAVAQAARSEAGKVGSA</sequence>
<feature type="signal peptide" evidence="2">
    <location>
        <begin position="1"/>
        <end position="28"/>
    </location>
</feature>
<feature type="region of interest" description="Disordered" evidence="1">
    <location>
        <begin position="225"/>
        <end position="258"/>
    </location>
</feature>
<feature type="compositionally biased region" description="Low complexity" evidence="1">
    <location>
        <begin position="238"/>
        <end position="258"/>
    </location>
</feature>
<feature type="chain" id="PRO_5013321680" evidence="2">
    <location>
        <begin position="29"/>
        <end position="358"/>
    </location>
</feature>
<dbReference type="AlphaFoldDB" id="A0A1X6NIS2"/>